<sequence>MRLKKNVDSATSFTLKDAIGQSFYGIWHCHDEYELVYIWEGKSQKITDGS</sequence>
<dbReference type="AlphaFoldDB" id="A0A521E947"/>
<name>A0A521E947_9BACT</name>
<gene>
    <name evidence="1" type="ORF">SAMN06265218_11423</name>
</gene>
<accession>A0A521E947</accession>
<keyword evidence="2" id="KW-1185">Reference proteome</keyword>
<protein>
    <submittedName>
        <fullName evidence="1">Uncharacterized protein</fullName>
    </submittedName>
</protein>
<reference evidence="1 2" key="1">
    <citation type="submission" date="2017-05" db="EMBL/GenBank/DDBJ databases">
        <authorList>
            <person name="Varghese N."/>
            <person name="Submissions S."/>
        </authorList>
    </citation>
    <scope>NUCLEOTIDE SEQUENCE [LARGE SCALE GENOMIC DNA]</scope>
    <source>
        <strain evidence="1 2">DSM 21194</strain>
    </source>
</reference>
<evidence type="ECO:0000313" key="1">
    <source>
        <dbReference type="EMBL" id="SMO80433.1"/>
    </source>
</evidence>
<dbReference type="RefSeq" id="WP_185958428.1">
    <property type="nucleotide sequence ID" value="NZ_FXTH01000014.1"/>
</dbReference>
<evidence type="ECO:0000313" key="2">
    <source>
        <dbReference type="Proteomes" id="UP000317593"/>
    </source>
</evidence>
<organism evidence="1 2">
    <name type="scientific">Fodinibius sediminis</name>
    <dbReference type="NCBI Taxonomy" id="1214077"/>
    <lineage>
        <taxon>Bacteria</taxon>
        <taxon>Pseudomonadati</taxon>
        <taxon>Balneolota</taxon>
        <taxon>Balneolia</taxon>
        <taxon>Balneolales</taxon>
        <taxon>Balneolaceae</taxon>
        <taxon>Fodinibius</taxon>
    </lineage>
</organism>
<dbReference type="Proteomes" id="UP000317593">
    <property type="component" value="Unassembled WGS sequence"/>
</dbReference>
<dbReference type="EMBL" id="FXTH01000014">
    <property type="protein sequence ID" value="SMO80433.1"/>
    <property type="molecule type" value="Genomic_DNA"/>
</dbReference>
<proteinExistence type="predicted"/>